<sequence>FQQLQSHLWVVCIRTHIDDMKMDESERARLKALMDKRQGDGDAAHHILRQTWVYITNDGEKDQAQVQLIVKDVVNYLTGQGRWSDEATCCSSGCGLESGWRSGKNNPDGCSSCGGIARNYSAGCEHSDPNLCPHCDKEARYYDRPGLSEREYKESHLYEGQAAPSEECGKFTWLYGQSDGCAAQFMCAVFLYFLSRIFTLSGGMHVVWNWFCSCHGKCDCDPEGGAVKRAADEYENTDSKKSTESKIIRNSHELVDFCRSQLTTTKKAFNGTGVWQRKFHELHVGGNGFVANRRLVRKADSQITTYSSDLATKPTTKVKIKTIRRAASTGYPGVLWASERSCNKQGTCPCSGFVGSGVRDFAKCISGPASVCQQIQITPSTAVPPTPTRGSLAERG</sequence>
<proteinExistence type="predicted"/>
<dbReference type="AlphaFoldDB" id="A0A382LV27"/>
<organism evidence="1">
    <name type="scientific">marine metagenome</name>
    <dbReference type="NCBI Taxonomy" id="408172"/>
    <lineage>
        <taxon>unclassified sequences</taxon>
        <taxon>metagenomes</taxon>
        <taxon>ecological metagenomes</taxon>
    </lineage>
</organism>
<accession>A0A382LV27</accession>
<feature type="non-terminal residue" evidence="1">
    <location>
        <position position="1"/>
    </location>
</feature>
<evidence type="ECO:0000313" key="1">
    <source>
        <dbReference type="EMBL" id="SVC38761.1"/>
    </source>
</evidence>
<gene>
    <name evidence="1" type="ORF">METZ01_LOCUS291615</name>
</gene>
<dbReference type="PANTHER" id="PTHR46601">
    <property type="entry name" value="ULP_PROTEASE DOMAIN-CONTAINING PROTEIN"/>
    <property type="match status" value="1"/>
</dbReference>
<name>A0A382LV27_9ZZZZ</name>
<reference evidence="1" key="1">
    <citation type="submission" date="2018-05" db="EMBL/GenBank/DDBJ databases">
        <authorList>
            <person name="Lanie J.A."/>
            <person name="Ng W.-L."/>
            <person name="Kazmierczak K.M."/>
            <person name="Andrzejewski T.M."/>
            <person name="Davidsen T.M."/>
            <person name="Wayne K.J."/>
            <person name="Tettelin H."/>
            <person name="Glass J.I."/>
            <person name="Rusch D."/>
            <person name="Podicherti R."/>
            <person name="Tsui H.-C.T."/>
            <person name="Winkler M.E."/>
        </authorList>
    </citation>
    <scope>NUCLEOTIDE SEQUENCE</scope>
</reference>
<feature type="non-terminal residue" evidence="1">
    <location>
        <position position="396"/>
    </location>
</feature>
<dbReference type="EMBL" id="UINC01088487">
    <property type="protein sequence ID" value="SVC38761.1"/>
    <property type="molecule type" value="Genomic_DNA"/>
</dbReference>
<dbReference type="PANTHER" id="PTHR46601:SF1">
    <property type="entry name" value="ADF-H DOMAIN-CONTAINING PROTEIN"/>
    <property type="match status" value="1"/>
</dbReference>
<protein>
    <submittedName>
        <fullName evidence="1">Uncharacterized protein</fullName>
    </submittedName>
</protein>